<evidence type="ECO:0000256" key="5">
    <source>
        <dbReference type="ARBA" id="ARBA00022801"/>
    </source>
</evidence>
<dbReference type="PANTHER" id="PTHR14969:SF62">
    <property type="entry name" value="DECAPRENYLPHOSPHORYL-5-PHOSPHORIBOSE PHOSPHATASE RV3807C-RELATED"/>
    <property type="match status" value="1"/>
</dbReference>
<protein>
    <recommendedName>
        <fullName evidence="2">undecaprenyl-diphosphate phosphatase</fullName>
        <ecNumber evidence="2">3.6.1.27</ecNumber>
    </recommendedName>
    <alternativeName>
        <fullName evidence="8">Undecaprenyl pyrophosphate phosphatase</fullName>
    </alternativeName>
</protein>
<evidence type="ECO:0000256" key="1">
    <source>
        <dbReference type="ARBA" id="ARBA00004651"/>
    </source>
</evidence>
<dbReference type="PANTHER" id="PTHR14969">
    <property type="entry name" value="SPHINGOSINE-1-PHOSPHATE PHOSPHOHYDROLASE"/>
    <property type="match status" value="1"/>
</dbReference>
<keyword evidence="7" id="KW-0472">Membrane</keyword>
<sequence>MRSLVTLQRVDQAVSTLCLSHRFSADIARVFRWVSKSGDGHLYLAIGALLALTAGDKGVSFLVCGLQAFAIELPVYRVLKRLFRRARPQHLPAFIIPSDLYSMPSGHTSAAFLMAALLSHFYPDYNAVYWTWAASIGASRVLLGVHYVSDVLVGALLGLGCASLVLRFSEYVYFAG</sequence>
<comment type="catalytic activity">
    <reaction evidence="9">
        <text>di-trans,octa-cis-undecaprenyl diphosphate + H2O = di-trans,octa-cis-undecaprenyl phosphate + phosphate + H(+)</text>
        <dbReference type="Rhea" id="RHEA:28094"/>
        <dbReference type="ChEBI" id="CHEBI:15377"/>
        <dbReference type="ChEBI" id="CHEBI:15378"/>
        <dbReference type="ChEBI" id="CHEBI:43474"/>
        <dbReference type="ChEBI" id="CHEBI:58405"/>
        <dbReference type="ChEBI" id="CHEBI:60392"/>
        <dbReference type="EC" id="3.6.1.27"/>
    </reaction>
</comment>
<evidence type="ECO:0000256" key="7">
    <source>
        <dbReference type="ARBA" id="ARBA00023136"/>
    </source>
</evidence>
<dbReference type="CDD" id="cd01610">
    <property type="entry name" value="PAP2_like"/>
    <property type="match status" value="1"/>
</dbReference>
<gene>
    <name evidence="11" type="ORF">A1OK_10925</name>
</gene>
<keyword evidence="4" id="KW-0812">Transmembrane</keyword>
<evidence type="ECO:0000256" key="8">
    <source>
        <dbReference type="ARBA" id="ARBA00032707"/>
    </source>
</evidence>
<comment type="caution">
    <text evidence="11">The sequence shown here is derived from an EMBL/GenBank/DDBJ whole genome shotgun (WGS) entry which is preliminary data.</text>
</comment>
<comment type="subcellular location">
    <subcellularLocation>
        <location evidence="1">Cell membrane</location>
        <topology evidence="1">Multi-pass membrane protein</topology>
    </subcellularLocation>
</comment>
<dbReference type="SUPFAM" id="SSF48317">
    <property type="entry name" value="Acid phosphatase/Vanadium-dependent haloperoxidase"/>
    <property type="match status" value="1"/>
</dbReference>
<evidence type="ECO:0000259" key="10">
    <source>
        <dbReference type="SMART" id="SM00014"/>
    </source>
</evidence>
<dbReference type="Pfam" id="PF01569">
    <property type="entry name" value="PAP2"/>
    <property type="match status" value="1"/>
</dbReference>
<evidence type="ECO:0000256" key="4">
    <source>
        <dbReference type="ARBA" id="ARBA00022692"/>
    </source>
</evidence>
<keyword evidence="6" id="KW-1133">Transmembrane helix</keyword>
<feature type="domain" description="Phosphatidic acid phosphatase type 2/haloperoxidase" evidence="10">
    <location>
        <begin position="63"/>
        <end position="166"/>
    </location>
</feature>
<evidence type="ECO:0000313" key="11">
    <source>
        <dbReference type="EMBL" id="OEE60456.1"/>
    </source>
</evidence>
<dbReference type="RefSeq" id="WP_016959000.1">
    <property type="nucleotide sequence ID" value="NZ_AJWN02000065.1"/>
</dbReference>
<dbReference type="SMART" id="SM00014">
    <property type="entry name" value="acidPPc"/>
    <property type="match status" value="1"/>
</dbReference>
<evidence type="ECO:0000313" key="12">
    <source>
        <dbReference type="Proteomes" id="UP000095039"/>
    </source>
</evidence>
<keyword evidence="3" id="KW-1003">Cell membrane</keyword>
<evidence type="ECO:0000256" key="9">
    <source>
        <dbReference type="ARBA" id="ARBA00047594"/>
    </source>
</evidence>
<name>A0A1E5C4N4_9GAMM</name>
<dbReference type="EMBL" id="AJWN02000065">
    <property type="protein sequence ID" value="OEE60456.1"/>
    <property type="molecule type" value="Genomic_DNA"/>
</dbReference>
<dbReference type="AlphaFoldDB" id="A0A1E5C4N4"/>
<dbReference type="EC" id="3.6.1.27" evidence="2"/>
<keyword evidence="5" id="KW-0378">Hydrolase</keyword>
<dbReference type="Proteomes" id="UP000095039">
    <property type="component" value="Unassembled WGS sequence"/>
</dbReference>
<dbReference type="GO" id="GO:0005886">
    <property type="term" value="C:plasma membrane"/>
    <property type="evidence" value="ECO:0007669"/>
    <property type="project" value="UniProtKB-SubCell"/>
</dbReference>
<evidence type="ECO:0000256" key="6">
    <source>
        <dbReference type="ARBA" id="ARBA00022989"/>
    </source>
</evidence>
<accession>A0A1E5C4N4</accession>
<dbReference type="Gene3D" id="1.20.144.10">
    <property type="entry name" value="Phosphatidic acid phosphatase type 2/haloperoxidase"/>
    <property type="match status" value="1"/>
</dbReference>
<organism evidence="11 12">
    <name type="scientific">Enterovibrio norvegicus FF-454</name>
    <dbReference type="NCBI Taxonomy" id="1185651"/>
    <lineage>
        <taxon>Bacteria</taxon>
        <taxon>Pseudomonadati</taxon>
        <taxon>Pseudomonadota</taxon>
        <taxon>Gammaproteobacteria</taxon>
        <taxon>Vibrionales</taxon>
        <taxon>Vibrionaceae</taxon>
        <taxon>Enterovibrio</taxon>
    </lineage>
</organism>
<reference evidence="11 12" key="1">
    <citation type="journal article" date="2012" name="Science">
        <title>Ecological populations of bacteria act as socially cohesive units of antibiotic production and resistance.</title>
        <authorList>
            <person name="Cordero O.X."/>
            <person name="Wildschutte H."/>
            <person name="Kirkup B."/>
            <person name="Proehl S."/>
            <person name="Ngo L."/>
            <person name="Hussain F."/>
            <person name="Le Roux F."/>
            <person name="Mincer T."/>
            <person name="Polz M.F."/>
        </authorList>
    </citation>
    <scope>NUCLEOTIDE SEQUENCE [LARGE SCALE GENOMIC DNA]</scope>
    <source>
        <strain evidence="11 12">FF-454</strain>
    </source>
</reference>
<dbReference type="InterPro" id="IPR000326">
    <property type="entry name" value="PAP2/HPO"/>
</dbReference>
<evidence type="ECO:0000256" key="2">
    <source>
        <dbReference type="ARBA" id="ARBA00012374"/>
    </source>
</evidence>
<dbReference type="InterPro" id="IPR036938">
    <property type="entry name" value="PAP2/HPO_sf"/>
</dbReference>
<dbReference type="GO" id="GO:0050380">
    <property type="term" value="F:undecaprenyl-diphosphatase activity"/>
    <property type="evidence" value="ECO:0007669"/>
    <property type="project" value="UniProtKB-EC"/>
</dbReference>
<proteinExistence type="predicted"/>
<evidence type="ECO:0000256" key="3">
    <source>
        <dbReference type="ARBA" id="ARBA00022475"/>
    </source>
</evidence>
<keyword evidence="12" id="KW-1185">Reference proteome</keyword>